<feature type="signal peptide" evidence="1">
    <location>
        <begin position="1"/>
        <end position="24"/>
    </location>
</feature>
<accession>A0AAQ3LC60</accession>
<gene>
    <name evidence="2" type="ORF">RZN69_02005</name>
</gene>
<name>A0AAQ3LC60_9BACT</name>
<proteinExistence type="predicted"/>
<dbReference type="Proteomes" id="UP001304300">
    <property type="component" value="Chromosome"/>
</dbReference>
<feature type="chain" id="PRO_5042976613" evidence="1">
    <location>
        <begin position="25"/>
        <end position="290"/>
    </location>
</feature>
<organism evidence="2 3">
    <name type="scientific">Rubellicoccus peritrichatus</name>
    <dbReference type="NCBI Taxonomy" id="3080537"/>
    <lineage>
        <taxon>Bacteria</taxon>
        <taxon>Pseudomonadati</taxon>
        <taxon>Verrucomicrobiota</taxon>
        <taxon>Opitutia</taxon>
        <taxon>Puniceicoccales</taxon>
        <taxon>Cerasicoccaceae</taxon>
        <taxon>Rubellicoccus</taxon>
    </lineage>
</organism>
<reference evidence="2 3" key="1">
    <citation type="submission" date="2023-10" db="EMBL/GenBank/DDBJ databases">
        <title>Rubellicoccus peritrichatus gen. nov., sp. nov., isolated from an algae of coral reef tank.</title>
        <authorList>
            <person name="Luo J."/>
        </authorList>
    </citation>
    <scope>NUCLEOTIDE SEQUENCE [LARGE SCALE GENOMIC DNA]</scope>
    <source>
        <strain evidence="2 3">CR14</strain>
    </source>
</reference>
<dbReference type="KEGG" id="puo:RZN69_02005"/>
<evidence type="ECO:0000256" key="1">
    <source>
        <dbReference type="SAM" id="SignalP"/>
    </source>
</evidence>
<evidence type="ECO:0000313" key="2">
    <source>
        <dbReference type="EMBL" id="WOO41844.1"/>
    </source>
</evidence>
<evidence type="ECO:0000313" key="3">
    <source>
        <dbReference type="Proteomes" id="UP001304300"/>
    </source>
</evidence>
<keyword evidence="1" id="KW-0732">Signal</keyword>
<keyword evidence="3" id="KW-1185">Reference proteome</keyword>
<dbReference type="EMBL" id="CP136920">
    <property type="protein sequence ID" value="WOO41844.1"/>
    <property type="molecule type" value="Genomic_DNA"/>
</dbReference>
<sequence length="290" mass="31661">MLNSIFFRCLLCTAILSASGLSHGKNVNVSTDLSGWEWDEKAKLSGSTEGLVVKALSNNTWLSPKESFTYEPGTALKMEYQLRSGNVIVQANWFDLDGNYLETSKLGMDTSDNTTAQFSVVKPESAVYAKTYRIKIWLEAELPSFELKSLAIAEGVAASKFLFQTPADFEPTDDLKVRILKDGAVDLELRGNSSSGSIHTASRFNIKSTKALSVMLDDISYGTSFSMQLLYWDASGTYLGHQDVLKDVTEVTGPAVIDMSTAPKDVSTYSIKFWLSGYAGSSAEVKVSQG</sequence>
<dbReference type="RefSeq" id="WP_317834328.1">
    <property type="nucleotide sequence ID" value="NZ_CP136920.1"/>
</dbReference>
<protein>
    <submittedName>
        <fullName evidence="2">Uncharacterized protein</fullName>
    </submittedName>
</protein>
<dbReference type="AlphaFoldDB" id="A0AAQ3LC60"/>